<dbReference type="Pfam" id="PF24626">
    <property type="entry name" value="SH3_Tf2-1"/>
    <property type="match status" value="1"/>
</dbReference>
<dbReference type="CDD" id="cd01647">
    <property type="entry name" value="RT_LTR"/>
    <property type="match status" value="1"/>
</dbReference>
<name>A0ABQ8LTW9_LABRO</name>
<evidence type="ECO:0000256" key="4">
    <source>
        <dbReference type="ARBA" id="ARBA00012493"/>
    </source>
</evidence>
<evidence type="ECO:0000256" key="1">
    <source>
        <dbReference type="ARBA" id="ARBA00004123"/>
    </source>
</evidence>
<feature type="domain" description="CCHC-type" evidence="24">
    <location>
        <begin position="395"/>
        <end position="410"/>
    </location>
</feature>
<keyword evidence="13" id="KW-0460">Magnesium</keyword>
<dbReference type="InterPro" id="IPR016197">
    <property type="entry name" value="Chromo-like_dom_sf"/>
</dbReference>
<keyword evidence="11" id="KW-0255">Endonuclease</keyword>
<dbReference type="InterPro" id="IPR036875">
    <property type="entry name" value="Znf_CCHC_sf"/>
</dbReference>
<evidence type="ECO:0000256" key="11">
    <source>
        <dbReference type="ARBA" id="ARBA00022759"/>
    </source>
</evidence>
<dbReference type="InterPro" id="IPR041588">
    <property type="entry name" value="Integrase_H2C2"/>
</dbReference>
<dbReference type="Pfam" id="PF00665">
    <property type="entry name" value="rve"/>
    <property type="match status" value="1"/>
</dbReference>
<evidence type="ECO:0000256" key="14">
    <source>
        <dbReference type="ARBA" id="ARBA00022908"/>
    </source>
</evidence>
<evidence type="ECO:0000256" key="18">
    <source>
        <dbReference type="ARBA" id="ARBA00023172"/>
    </source>
</evidence>
<dbReference type="Proteomes" id="UP000830375">
    <property type="component" value="Unassembled WGS sequence"/>
</dbReference>
<dbReference type="InterPro" id="IPR043128">
    <property type="entry name" value="Rev_trsase/Diguanyl_cyclase"/>
</dbReference>
<sequence>MAESQRLSEAFPACVNTTPQSLNLEIFLSNLHPCFGIEIMEWLSLTGISGNLRPSFNVPTRTHLIHPVLRTECCLLYIALFAVIDLACLTTICLINCLHMDPPASDSSSQKTSRTQDPVAVYHLAHEVSQQASVLAAHQQQLQKLTSLTEELVRSMQALSVATAAQAQPTPAPALIPPPAPMATVNTRLSLPDKYDGTAGKCKGFLLQCTLYINQQPQFYTTDDSKVSLICSLLTGRALEWATAMWEGSRMTFPSYQSFLQQFREVFEHAAGGEEPGEELLRLKQGTSTAADYTLRFRTLAAQTGWESRPLKLMYRRGLNEELQAELACRDEGKSLEEFMELAIRLDNLIRSRRGKRPARFPLPSPEHQEQEAMQVGRTHLTQDERERRLRNHLCLYCGQPGHLRVDCPSRPSRPEPSRVSDTSRLDVFEISVILGFDGRKIETSALIDSGAAGNFIDESFAKTHNLPLLTCGPRVAVAALDGRPLGSGRVRTVTKELELQASSLHVEKLRLFTIHTPNHPIILGLPWLEKHNPIISWSNQQILQWSPDCRGRCLRETTRIHHQVQQSSPEDSCTDPLPPPYHDLEEAFSKEKATQLPPHRPYDCAIELLPGTMPTRGRVFPLSQPETESMKQYIEEELAKGFIRPSTSPASAGFFFVKKKDGSLRPCIDYRSLNEITVKYRYPLPLVPSALEQLRSARYFTKLDLRSAYNLIRIREGDEWKTAFSTTTGHYEYLVMPFGLSNSPSIFQAFVNEVFRDMLHRYVIVYIDDILIYSENLESHVTHVRSVLHRLITHKLYAKLPKCEFHQTKISFLGYVISNEGVTMDDKKVSAVVNWPKPRTIKDLQRFLGFANFYRRFIRNFSQIAAPLTSMTRKGPRTLHWTPVSNQALQNLKDRFTTAPILRHPDPEREFVVEVDASNSGIGAILSQRHGNPSKLFPCAFYSRKLTSAERNYDVGDRELLALKAALEEWRHWLEGAKEPFLVLTDHRNLEYIRSAKRLNSRQARWSLFFARFEFKITYRPGSKNGKADALSRQHETHQPTTSVEPILPTSLIVAPVRWDIMTEITEAQAADPSPAECPPERVYVPETLRSRLLHWIHDTPSAGHPGITATLELTTNRFWWPSLNKDVTQFVKQCATCNITKSSHQRPSGLLQPLPIPQRPWSHIAIDFITDLPPSNNYTTILTVIDRFSKACRIIPLAKLPTAWETAEALLNQVFRHFGIPDDIVSDRGPQFTSRVWQAFCHQLNINVSLTSGYHPQSNGQAERLNQELIRFLRTYCHQNQQDWSQYVIWAEYAQNSLKKPATGLTPFQCILGYQPPLFPWSGEPTSLPAVNHWLRRSEETWDTAHVHLQRAIRQTTTQANRHRRPNPAYQPGHWVWLSTRDLRLRLPCRKLSPRYVGPFKIIKQITPVSYRLELPTNYRISPTFHVSLLKPAGDPEGERDQDEDAAHHAPPLIIDGVEAYQVHEIMDSRRRGRVMQYLIDWEGYGPEERSWVNSQDILDPTLITDFHRDHPERPAPRPRGRPRRHLGSRFRSSSQGGSVVRRSSVALSDRHQREPSPEF</sequence>
<dbReference type="InterPro" id="IPR043502">
    <property type="entry name" value="DNA/RNA_pol_sf"/>
</dbReference>
<dbReference type="Pfam" id="PF03732">
    <property type="entry name" value="Retrotrans_gag"/>
    <property type="match status" value="1"/>
</dbReference>
<feature type="region of interest" description="Disordered" evidence="21">
    <location>
        <begin position="1505"/>
        <end position="1562"/>
    </location>
</feature>
<feature type="compositionally biased region" description="Basic residues" evidence="21">
    <location>
        <begin position="1519"/>
        <end position="1531"/>
    </location>
</feature>
<keyword evidence="6" id="KW-0808">Transferase</keyword>
<dbReference type="PROSITE" id="PS50013">
    <property type="entry name" value="CHROMO_2"/>
    <property type="match status" value="1"/>
</dbReference>
<keyword evidence="7" id="KW-0548">Nucleotidyltransferase</keyword>
<dbReference type="EMBL" id="JACTAM010000018">
    <property type="protein sequence ID" value="KAI2653834.1"/>
    <property type="molecule type" value="Genomic_DNA"/>
</dbReference>
<keyword evidence="20" id="KW-0862">Zinc</keyword>
<evidence type="ECO:0000256" key="9">
    <source>
        <dbReference type="ARBA" id="ARBA00022723"/>
    </source>
</evidence>
<keyword evidence="12" id="KW-0378">Hydrolase</keyword>
<dbReference type="InterPro" id="IPR056924">
    <property type="entry name" value="SH3_Tf2-1"/>
</dbReference>
<dbReference type="SUPFAM" id="SSF57756">
    <property type="entry name" value="Retrovirus zinc finger-like domains"/>
    <property type="match status" value="1"/>
</dbReference>
<dbReference type="InterPro" id="IPR005162">
    <property type="entry name" value="Retrotrans_gag_dom"/>
</dbReference>
<evidence type="ECO:0000256" key="6">
    <source>
        <dbReference type="ARBA" id="ARBA00022679"/>
    </source>
</evidence>
<evidence type="ECO:0000259" key="25">
    <source>
        <dbReference type="PROSITE" id="PS50878"/>
    </source>
</evidence>
<feature type="region of interest" description="Disordered" evidence="21">
    <location>
        <begin position="356"/>
        <end position="377"/>
    </location>
</feature>
<keyword evidence="17" id="KW-0238">DNA-binding</keyword>
<evidence type="ECO:0000256" key="19">
    <source>
        <dbReference type="ARBA" id="ARBA00039658"/>
    </source>
</evidence>
<dbReference type="InterPro" id="IPR021109">
    <property type="entry name" value="Peptidase_aspartic_dom_sf"/>
</dbReference>
<dbReference type="Pfam" id="PF00078">
    <property type="entry name" value="RVT_1"/>
    <property type="match status" value="1"/>
</dbReference>
<dbReference type="Gene3D" id="1.10.340.70">
    <property type="match status" value="1"/>
</dbReference>
<dbReference type="Pfam" id="PF00385">
    <property type="entry name" value="Chromo"/>
    <property type="match status" value="1"/>
</dbReference>
<evidence type="ECO:0000256" key="21">
    <source>
        <dbReference type="SAM" id="MobiDB-lite"/>
    </source>
</evidence>
<evidence type="ECO:0000256" key="16">
    <source>
        <dbReference type="ARBA" id="ARBA00022932"/>
    </source>
</evidence>
<dbReference type="CDD" id="cd09274">
    <property type="entry name" value="RNase_HI_RT_Ty3"/>
    <property type="match status" value="1"/>
</dbReference>
<dbReference type="PANTHER" id="PTHR37984:SF5">
    <property type="entry name" value="PROTEIN NYNRIN-LIKE"/>
    <property type="match status" value="1"/>
</dbReference>
<dbReference type="EC" id="2.7.7.49" evidence="4"/>
<keyword evidence="28" id="KW-1185">Reference proteome</keyword>
<feature type="compositionally biased region" description="Low complexity" evidence="21">
    <location>
        <begin position="1532"/>
        <end position="1548"/>
    </location>
</feature>
<evidence type="ECO:0000256" key="13">
    <source>
        <dbReference type="ARBA" id="ARBA00022842"/>
    </source>
</evidence>
<dbReference type="InterPro" id="IPR000477">
    <property type="entry name" value="RT_dom"/>
</dbReference>
<dbReference type="Gene3D" id="3.30.70.270">
    <property type="match status" value="2"/>
</dbReference>
<dbReference type="PANTHER" id="PTHR37984">
    <property type="entry name" value="PROTEIN CBG26694"/>
    <property type="match status" value="1"/>
</dbReference>
<proteinExistence type="inferred from homology"/>
<dbReference type="SUPFAM" id="SSF56672">
    <property type="entry name" value="DNA/RNA polymerases"/>
    <property type="match status" value="1"/>
</dbReference>
<dbReference type="CDD" id="cd00303">
    <property type="entry name" value="retropepsin_like"/>
    <property type="match status" value="1"/>
</dbReference>
<evidence type="ECO:0000259" key="24">
    <source>
        <dbReference type="PROSITE" id="PS50158"/>
    </source>
</evidence>
<dbReference type="PROSITE" id="PS50994">
    <property type="entry name" value="INTEGRASE"/>
    <property type="match status" value="1"/>
</dbReference>
<dbReference type="InterPro" id="IPR012337">
    <property type="entry name" value="RNaseH-like_sf"/>
</dbReference>
<dbReference type="Pfam" id="PF17921">
    <property type="entry name" value="Integrase_H2C2"/>
    <property type="match status" value="1"/>
</dbReference>
<comment type="caution">
    <text evidence="27">The sequence shown here is derived from an EMBL/GenBank/DDBJ whole genome shotgun (WGS) entry which is preliminary data.</text>
</comment>
<feature type="transmembrane region" description="Helical" evidence="22">
    <location>
        <begin position="74"/>
        <end position="92"/>
    </location>
</feature>
<dbReference type="InterPro" id="IPR050951">
    <property type="entry name" value="Retrovirus_Pol_polyprotein"/>
</dbReference>
<keyword evidence="22" id="KW-0472">Membrane</keyword>
<accession>A0ABQ8LTW9</accession>
<keyword evidence="16" id="KW-0239">DNA-directed DNA polymerase</keyword>
<evidence type="ECO:0000256" key="3">
    <source>
        <dbReference type="ARBA" id="ARBA00012180"/>
    </source>
</evidence>
<dbReference type="Gene3D" id="4.10.60.10">
    <property type="entry name" value="Zinc finger, CCHC-type"/>
    <property type="match status" value="1"/>
</dbReference>
<dbReference type="Gene3D" id="3.30.420.10">
    <property type="entry name" value="Ribonuclease H-like superfamily/Ribonuclease H"/>
    <property type="match status" value="1"/>
</dbReference>
<keyword evidence="10" id="KW-0064">Aspartyl protease</keyword>
<dbReference type="InterPro" id="IPR000953">
    <property type="entry name" value="Chromo/chromo_shadow_dom"/>
</dbReference>
<dbReference type="InterPro" id="IPR023780">
    <property type="entry name" value="Chromo_domain"/>
</dbReference>
<comment type="subcellular location">
    <subcellularLocation>
        <location evidence="1">Nucleus</location>
    </subcellularLocation>
</comment>
<dbReference type="PROSITE" id="PS50878">
    <property type="entry name" value="RT_POL"/>
    <property type="match status" value="1"/>
</dbReference>
<evidence type="ECO:0000256" key="10">
    <source>
        <dbReference type="ARBA" id="ARBA00022750"/>
    </source>
</evidence>
<feature type="domain" description="Chromo" evidence="23">
    <location>
        <begin position="1463"/>
        <end position="1521"/>
    </location>
</feature>
<dbReference type="Gene3D" id="3.10.10.10">
    <property type="entry name" value="HIV Type 1 Reverse Transcriptase, subunit A, domain 1"/>
    <property type="match status" value="1"/>
</dbReference>
<dbReference type="Gene3D" id="2.40.50.40">
    <property type="match status" value="1"/>
</dbReference>
<evidence type="ECO:0000256" key="5">
    <source>
        <dbReference type="ARBA" id="ARBA00022670"/>
    </source>
</evidence>
<keyword evidence="22" id="KW-1133">Transmembrane helix</keyword>
<keyword evidence="9" id="KW-0479">Metal-binding</keyword>
<evidence type="ECO:0000313" key="28">
    <source>
        <dbReference type="Proteomes" id="UP000830375"/>
    </source>
</evidence>
<keyword evidence="18" id="KW-0233">DNA recombination</keyword>
<evidence type="ECO:0000259" key="26">
    <source>
        <dbReference type="PROSITE" id="PS50994"/>
    </source>
</evidence>
<dbReference type="Gene3D" id="2.40.70.10">
    <property type="entry name" value="Acid Proteases"/>
    <property type="match status" value="1"/>
</dbReference>
<evidence type="ECO:0000256" key="17">
    <source>
        <dbReference type="ARBA" id="ARBA00023125"/>
    </source>
</evidence>
<evidence type="ECO:0000256" key="12">
    <source>
        <dbReference type="ARBA" id="ARBA00022801"/>
    </source>
</evidence>
<evidence type="ECO:0000256" key="2">
    <source>
        <dbReference type="ARBA" id="ARBA00010879"/>
    </source>
</evidence>
<dbReference type="SUPFAM" id="SSF53098">
    <property type="entry name" value="Ribonuclease H-like"/>
    <property type="match status" value="1"/>
</dbReference>
<feature type="domain" description="Reverse transcriptase" evidence="25">
    <location>
        <begin position="639"/>
        <end position="818"/>
    </location>
</feature>
<evidence type="ECO:0000259" key="23">
    <source>
        <dbReference type="PROSITE" id="PS50013"/>
    </source>
</evidence>
<dbReference type="InterPro" id="IPR041373">
    <property type="entry name" value="RT_RNaseH"/>
</dbReference>
<keyword evidence="15" id="KW-0695">RNA-directed DNA polymerase</keyword>
<keyword evidence="22" id="KW-0812">Transmembrane</keyword>
<evidence type="ECO:0000256" key="22">
    <source>
        <dbReference type="SAM" id="Phobius"/>
    </source>
</evidence>
<evidence type="ECO:0000256" key="15">
    <source>
        <dbReference type="ARBA" id="ARBA00022918"/>
    </source>
</evidence>
<feature type="compositionally biased region" description="Basic and acidic residues" evidence="21">
    <location>
        <begin position="1551"/>
        <end position="1562"/>
    </location>
</feature>
<evidence type="ECO:0000256" key="8">
    <source>
        <dbReference type="ARBA" id="ARBA00022722"/>
    </source>
</evidence>
<protein>
    <recommendedName>
        <fullName evidence="19">Gypsy retrotransposon integrase-like protein 1</fullName>
        <ecNumber evidence="4">2.7.7.49</ecNumber>
        <ecNumber evidence="3">3.1.26.4</ecNumber>
    </recommendedName>
</protein>
<keyword evidence="5" id="KW-0645">Protease</keyword>
<evidence type="ECO:0000256" key="7">
    <source>
        <dbReference type="ARBA" id="ARBA00022695"/>
    </source>
</evidence>
<keyword evidence="14" id="KW-0229">DNA integration</keyword>
<dbReference type="InterPro" id="IPR036397">
    <property type="entry name" value="RNaseH_sf"/>
</dbReference>
<dbReference type="PROSITE" id="PS50158">
    <property type="entry name" value="ZF_CCHC"/>
    <property type="match status" value="1"/>
</dbReference>
<dbReference type="SUPFAM" id="SSF54160">
    <property type="entry name" value="Chromo domain-like"/>
    <property type="match status" value="1"/>
</dbReference>
<feature type="compositionally biased region" description="Basic and acidic residues" evidence="21">
    <location>
        <begin position="1508"/>
        <end position="1518"/>
    </location>
</feature>
<gene>
    <name evidence="27" type="ORF">H4Q32_014187</name>
</gene>
<dbReference type="InterPro" id="IPR001878">
    <property type="entry name" value="Znf_CCHC"/>
</dbReference>
<dbReference type="SMART" id="SM00343">
    <property type="entry name" value="ZnF_C2HC"/>
    <property type="match status" value="1"/>
</dbReference>
<dbReference type="InterPro" id="IPR001584">
    <property type="entry name" value="Integrase_cat-core"/>
</dbReference>
<dbReference type="SMART" id="SM00298">
    <property type="entry name" value="CHROMO"/>
    <property type="match status" value="1"/>
</dbReference>
<dbReference type="Pfam" id="PF17917">
    <property type="entry name" value="RT_RNaseH"/>
    <property type="match status" value="1"/>
</dbReference>
<evidence type="ECO:0000313" key="27">
    <source>
        <dbReference type="EMBL" id="KAI2653834.1"/>
    </source>
</evidence>
<reference evidence="27 28" key="1">
    <citation type="submission" date="2022-01" db="EMBL/GenBank/DDBJ databases">
        <title>A high-quality chromosome-level genome assembly of rohu carp, Labeo rohita.</title>
        <authorList>
            <person name="Arick M.A. II"/>
            <person name="Hsu C.-Y."/>
            <person name="Magbanua Z."/>
            <person name="Pechanova O."/>
            <person name="Grover C."/>
            <person name="Miller E."/>
            <person name="Thrash A."/>
            <person name="Ezzel L."/>
            <person name="Alam S."/>
            <person name="Benzie J."/>
            <person name="Hamilton M."/>
            <person name="Karsi A."/>
            <person name="Lawrence M.L."/>
            <person name="Peterson D.G."/>
        </authorList>
    </citation>
    <scope>NUCLEOTIDE SEQUENCE [LARGE SCALE GENOMIC DNA]</scope>
    <source>
        <strain evidence="28">BAU-BD-2019</strain>
        <tissue evidence="27">Blood</tissue>
    </source>
</reference>
<evidence type="ECO:0000256" key="20">
    <source>
        <dbReference type="PROSITE-ProRule" id="PRU00047"/>
    </source>
</evidence>
<comment type="similarity">
    <text evidence="2">Belongs to the beta type-B retroviral polymerase family. HERV class-II K(HML-2) pol subfamily.</text>
</comment>
<organism evidence="27 28">
    <name type="scientific">Labeo rohita</name>
    <name type="common">Indian major carp</name>
    <name type="synonym">Cyprinus rohita</name>
    <dbReference type="NCBI Taxonomy" id="84645"/>
    <lineage>
        <taxon>Eukaryota</taxon>
        <taxon>Metazoa</taxon>
        <taxon>Chordata</taxon>
        <taxon>Craniata</taxon>
        <taxon>Vertebrata</taxon>
        <taxon>Euteleostomi</taxon>
        <taxon>Actinopterygii</taxon>
        <taxon>Neopterygii</taxon>
        <taxon>Teleostei</taxon>
        <taxon>Ostariophysi</taxon>
        <taxon>Cypriniformes</taxon>
        <taxon>Cyprinidae</taxon>
        <taxon>Labeoninae</taxon>
        <taxon>Labeonini</taxon>
        <taxon>Labeo</taxon>
    </lineage>
</organism>
<keyword evidence="20" id="KW-0863">Zinc-finger</keyword>
<feature type="domain" description="Integrase catalytic" evidence="26">
    <location>
        <begin position="1158"/>
        <end position="1317"/>
    </location>
</feature>
<dbReference type="EC" id="3.1.26.4" evidence="3"/>
<keyword evidence="8" id="KW-0540">Nuclease</keyword>